<evidence type="ECO:0000313" key="3">
    <source>
        <dbReference type="Proteomes" id="UP000626109"/>
    </source>
</evidence>
<feature type="transmembrane region" description="Helical" evidence="1">
    <location>
        <begin position="14"/>
        <end position="36"/>
    </location>
</feature>
<proteinExistence type="predicted"/>
<evidence type="ECO:0000313" key="2">
    <source>
        <dbReference type="EMBL" id="CAE8728216.1"/>
    </source>
</evidence>
<gene>
    <name evidence="2" type="ORF">PGLA2088_LOCUS45051</name>
</gene>
<accession>A0A813LDX2</accession>
<keyword evidence="1" id="KW-0472">Membrane</keyword>
<reference evidence="2" key="1">
    <citation type="submission" date="2021-02" db="EMBL/GenBank/DDBJ databases">
        <authorList>
            <person name="Dougan E. K."/>
            <person name="Rhodes N."/>
            <person name="Thang M."/>
            <person name="Chan C."/>
        </authorList>
    </citation>
    <scope>NUCLEOTIDE SEQUENCE</scope>
</reference>
<dbReference type="Proteomes" id="UP000626109">
    <property type="component" value="Unassembled WGS sequence"/>
</dbReference>
<protein>
    <submittedName>
        <fullName evidence="2">Uncharacterized protein</fullName>
    </submittedName>
</protein>
<comment type="caution">
    <text evidence="2">The sequence shown here is derived from an EMBL/GenBank/DDBJ whole genome shotgun (WGS) entry which is preliminary data.</text>
</comment>
<organism evidence="2 3">
    <name type="scientific">Polarella glacialis</name>
    <name type="common">Dinoflagellate</name>
    <dbReference type="NCBI Taxonomy" id="89957"/>
    <lineage>
        <taxon>Eukaryota</taxon>
        <taxon>Sar</taxon>
        <taxon>Alveolata</taxon>
        <taxon>Dinophyceae</taxon>
        <taxon>Suessiales</taxon>
        <taxon>Suessiaceae</taxon>
        <taxon>Polarella</taxon>
    </lineage>
</organism>
<sequence length="89" mass="9945">PLPPLPVDPFLPSWAWGLGGAFCSAVAMTIPMYCCYFRRLASAKRKYKSQALGGPDPSFMDLVVKKVDPRLVRRFIGREDGARELTEVE</sequence>
<feature type="non-terminal residue" evidence="2">
    <location>
        <position position="1"/>
    </location>
</feature>
<dbReference type="EMBL" id="CAJNNW010035517">
    <property type="protein sequence ID" value="CAE8728216.1"/>
    <property type="molecule type" value="Genomic_DNA"/>
</dbReference>
<keyword evidence="1" id="KW-1133">Transmembrane helix</keyword>
<dbReference type="AlphaFoldDB" id="A0A813LDX2"/>
<evidence type="ECO:0000256" key="1">
    <source>
        <dbReference type="SAM" id="Phobius"/>
    </source>
</evidence>
<name>A0A813LDX2_POLGL</name>
<keyword evidence="1" id="KW-0812">Transmembrane</keyword>